<keyword evidence="2 5" id="KW-0689">Ribosomal protein</keyword>
<dbReference type="CDD" id="cd06089">
    <property type="entry name" value="KOW_RPL26"/>
    <property type="match status" value="1"/>
</dbReference>
<dbReference type="AlphaFoldDB" id="A0A1G2D3E7"/>
<name>A0A1G2D3E7_9BACT</name>
<dbReference type="InterPro" id="IPR003256">
    <property type="entry name" value="Ribosomal_uL24"/>
</dbReference>
<dbReference type="GO" id="GO:0006412">
    <property type="term" value="P:translation"/>
    <property type="evidence" value="ECO:0007669"/>
    <property type="project" value="UniProtKB-UniRule"/>
</dbReference>
<dbReference type="STRING" id="1798661.A3D65_04690"/>
<dbReference type="HAMAP" id="MF_01326_B">
    <property type="entry name" value="Ribosomal_uL24_B"/>
    <property type="match status" value="1"/>
</dbReference>
<dbReference type="InterPro" id="IPR005824">
    <property type="entry name" value="KOW"/>
</dbReference>
<dbReference type="PROSITE" id="PS01108">
    <property type="entry name" value="RIBOSOMAL_L24"/>
    <property type="match status" value="1"/>
</dbReference>
<evidence type="ECO:0000313" key="10">
    <source>
        <dbReference type="Proteomes" id="UP000177996"/>
    </source>
</evidence>
<dbReference type="GO" id="GO:0005840">
    <property type="term" value="C:ribosome"/>
    <property type="evidence" value="ECO:0007669"/>
    <property type="project" value="UniProtKB-KW"/>
</dbReference>
<dbReference type="InterPro" id="IPR041988">
    <property type="entry name" value="Ribosomal_uL24_KOW"/>
</dbReference>
<comment type="function">
    <text evidence="5">One of the proteins that surrounds the polypeptide exit tunnel on the outside of the subunit.</text>
</comment>
<keyword evidence="5" id="KW-0699">rRNA-binding</keyword>
<comment type="caution">
    <text evidence="9">The sequence shown here is derived from an EMBL/GenBank/DDBJ whole genome shotgun (WGS) entry which is preliminary data.</text>
</comment>
<evidence type="ECO:0000256" key="2">
    <source>
        <dbReference type="ARBA" id="ARBA00022980"/>
    </source>
</evidence>
<keyword evidence="3 5" id="KW-0687">Ribonucleoprotein</keyword>
<sequence length="76" mass="8334">MVHIKKGDTVRVLSGDDKGKKGKVQKVMPKTGLAVVEGVNMKKKHRRARQEGKKGQVIDIALPVAISKLVFAETKK</sequence>
<comment type="function">
    <text evidence="5">One of two assembly initiator proteins, it binds directly to the 5'-end of the 23S rRNA, where it nucleates assembly of the 50S subunit.</text>
</comment>
<evidence type="ECO:0000256" key="4">
    <source>
        <dbReference type="ARBA" id="ARBA00035206"/>
    </source>
</evidence>
<comment type="similarity">
    <text evidence="1 5 6">Belongs to the universal ribosomal protein uL24 family.</text>
</comment>
<dbReference type="InterPro" id="IPR014722">
    <property type="entry name" value="Rib_uL2_dom2"/>
</dbReference>
<feature type="domain" description="KOW" evidence="8">
    <location>
        <begin position="3"/>
        <end position="30"/>
    </location>
</feature>
<dbReference type="GO" id="GO:1990904">
    <property type="term" value="C:ribonucleoprotein complex"/>
    <property type="evidence" value="ECO:0007669"/>
    <property type="project" value="UniProtKB-KW"/>
</dbReference>
<evidence type="ECO:0000256" key="1">
    <source>
        <dbReference type="ARBA" id="ARBA00010618"/>
    </source>
</evidence>
<evidence type="ECO:0000256" key="6">
    <source>
        <dbReference type="RuleBase" id="RU003477"/>
    </source>
</evidence>
<dbReference type="NCBIfam" id="TIGR01079">
    <property type="entry name" value="rplX_bact"/>
    <property type="match status" value="1"/>
</dbReference>
<dbReference type="InterPro" id="IPR005825">
    <property type="entry name" value="Ribosomal_uL24_CS"/>
</dbReference>
<dbReference type="PANTHER" id="PTHR12903">
    <property type="entry name" value="MITOCHONDRIAL RIBOSOMAL PROTEIN L24"/>
    <property type="match status" value="1"/>
</dbReference>
<dbReference type="Proteomes" id="UP000177996">
    <property type="component" value="Unassembled WGS sequence"/>
</dbReference>
<dbReference type="Pfam" id="PF00467">
    <property type="entry name" value="KOW"/>
    <property type="match status" value="1"/>
</dbReference>
<dbReference type="SUPFAM" id="SSF50104">
    <property type="entry name" value="Translation proteins SH3-like domain"/>
    <property type="match status" value="1"/>
</dbReference>
<evidence type="ECO:0000259" key="8">
    <source>
        <dbReference type="SMART" id="SM00739"/>
    </source>
</evidence>
<evidence type="ECO:0000256" key="5">
    <source>
        <dbReference type="HAMAP-Rule" id="MF_01326"/>
    </source>
</evidence>
<dbReference type="GO" id="GO:0019843">
    <property type="term" value="F:rRNA binding"/>
    <property type="evidence" value="ECO:0007669"/>
    <property type="project" value="UniProtKB-UniRule"/>
</dbReference>
<feature type="compositionally biased region" description="Basic and acidic residues" evidence="7">
    <location>
        <begin position="1"/>
        <end position="19"/>
    </location>
</feature>
<keyword evidence="5" id="KW-0694">RNA-binding</keyword>
<evidence type="ECO:0000256" key="3">
    <source>
        <dbReference type="ARBA" id="ARBA00023274"/>
    </source>
</evidence>
<evidence type="ECO:0000313" key="9">
    <source>
        <dbReference type="EMBL" id="OGZ08037.1"/>
    </source>
</evidence>
<dbReference type="SMART" id="SM00739">
    <property type="entry name" value="KOW"/>
    <property type="match status" value="1"/>
</dbReference>
<gene>
    <name evidence="5" type="primary">rplX</name>
    <name evidence="9" type="ORF">A3D65_04690</name>
</gene>
<dbReference type="Gene3D" id="2.30.30.30">
    <property type="match status" value="1"/>
</dbReference>
<feature type="region of interest" description="Disordered" evidence="7">
    <location>
        <begin position="1"/>
        <end position="25"/>
    </location>
</feature>
<organism evidence="9 10">
    <name type="scientific">Candidatus Lloydbacteria bacterium RIFCSPHIGHO2_02_FULL_50_13</name>
    <dbReference type="NCBI Taxonomy" id="1798661"/>
    <lineage>
        <taxon>Bacteria</taxon>
        <taxon>Candidatus Lloydiibacteriota</taxon>
    </lineage>
</organism>
<protein>
    <recommendedName>
        <fullName evidence="4 5">Large ribosomal subunit protein uL24</fullName>
    </recommendedName>
</protein>
<dbReference type="EMBL" id="MHLL01000045">
    <property type="protein sequence ID" value="OGZ08037.1"/>
    <property type="molecule type" value="Genomic_DNA"/>
</dbReference>
<comment type="subunit">
    <text evidence="5">Part of the 50S ribosomal subunit.</text>
</comment>
<reference evidence="9 10" key="1">
    <citation type="journal article" date="2016" name="Nat. Commun.">
        <title>Thousands of microbial genomes shed light on interconnected biogeochemical processes in an aquifer system.</title>
        <authorList>
            <person name="Anantharaman K."/>
            <person name="Brown C.T."/>
            <person name="Hug L.A."/>
            <person name="Sharon I."/>
            <person name="Castelle C.J."/>
            <person name="Probst A.J."/>
            <person name="Thomas B.C."/>
            <person name="Singh A."/>
            <person name="Wilkins M.J."/>
            <person name="Karaoz U."/>
            <person name="Brodie E.L."/>
            <person name="Williams K.H."/>
            <person name="Hubbard S.S."/>
            <person name="Banfield J.F."/>
        </authorList>
    </citation>
    <scope>NUCLEOTIDE SEQUENCE [LARGE SCALE GENOMIC DNA]</scope>
</reference>
<dbReference type="InterPro" id="IPR008991">
    <property type="entry name" value="Translation_prot_SH3-like_sf"/>
</dbReference>
<accession>A0A1G2D3E7</accession>
<dbReference type="GO" id="GO:0003735">
    <property type="term" value="F:structural constituent of ribosome"/>
    <property type="evidence" value="ECO:0007669"/>
    <property type="project" value="InterPro"/>
</dbReference>
<evidence type="ECO:0000256" key="7">
    <source>
        <dbReference type="SAM" id="MobiDB-lite"/>
    </source>
</evidence>
<proteinExistence type="inferred from homology"/>